<feature type="transmembrane region" description="Helical" evidence="1">
    <location>
        <begin position="184"/>
        <end position="202"/>
    </location>
</feature>
<evidence type="ECO:0000256" key="1">
    <source>
        <dbReference type="SAM" id="Phobius"/>
    </source>
</evidence>
<feature type="transmembrane region" description="Helical" evidence="1">
    <location>
        <begin position="69"/>
        <end position="92"/>
    </location>
</feature>
<evidence type="ECO:0000313" key="2">
    <source>
        <dbReference type="EMBL" id="MBN1572192.1"/>
    </source>
</evidence>
<comment type="caution">
    <text evidence="2">The sequence shown here is derived from an EMBL/GenBank/DDBJ whole genome shotgun (WGS) entry which is preliminary data.</text>
</comment>
<name>A0A9D8PNK9_9DELT</name>
<reference evidence="2" key="2">
    <citation type="submission" date="2021-01" db="EMBL/GenBank/DDBJ databases">
        <authorList>
            <person name="Hahn C.R."/>
            <person name="Youssef N.H."/>
            <person name="Elshahed M."/>
        </authorList>
    </citation>
    <scope>NUCLEOTIDE SEQUENCE</scope>
    <source>
        <strain evidence="2">Zod_Metabat.24</strain>
    </source>
</reference>
<dbReference type="AlphaFoldDB" id="A0A9D8PNK9"/>
<keyword evidence="1" id="KW-0472">Membrane</keyword>
<reference evidence="2" key="1">
    <citation type="journal article" date="2021" name="Environ. Microbiol.">
        <title>Genomic characterization of three novel Desulfobacterota classes expand the metabolic and phylogenetic diversity of the phylum.</title>
        <authorList>
            <person name="Murphy C.L."/>
            <person name="Biggerstaff J."/>
            <person name="Eichhorn A."/>
            <person name="Ewing E."/>
            <person name="Shahan R."/>
            <person name="Soriano D."/>
            <person name="Stewart S."/>
            <person name="VanMol K."/>
            <person name="Walker R."/>
            <person name="Walters P."/>
            <person name="Elshahed M.S."/>
            <person name="Youssef N.H."/>
        </authorList>
    </citation>
    <scope>NUCLEOTIDE SEQUENCE</scope>
    <source>
        <strain evidence="2">Zod_Metabat.24</strain>
    </source>
</reference>
<feature type="transmembrane region" description="Helical" evidence="1">
    <location>
        <begin position="42"/>
        <end position="63"/>
    </location>
</feature>
<accession>A0A9D8PNK9</accession>
<sequence length="213" mass="25736">MKDVKNKDGALYKDSLLREFLQKQFDFCWENQKINYETREKLLRIYIPVLSILPASLIILYKLQMNDNSLLLFFALTIICIFSFLTWIRYLSLRLSITRYRKYINFLSKKLLKMENLEDSEYKEILNNIPSKDIEEPKSLNKRSGDYWLILSFGFITALTLSFWTYILLDNLDLLKCILRDNLYYIPIGVFLVCFIILYFWMTRYFSKHQNEE</sequence>
<evidence type="ECO:0000313" key="3">
    <source>
        <dbReference type="Proteomes" id="UP000809273"/>
    </source>
</evidence>
<dbReference type="Proteomes" id="UP000809273">
    <property type="component" value="Unassembled WGS sequence"/>
</dbReference>
<proteinExistence type="predicted"/>
<gene>
    <name evidence="2" type="ORF">JW984_03230</name>
</gene>
<keyword evidence="1" id="KW-0812">Transmembrane</keyword>
<feature type="transmembrane region" description="Helical" evidence="1">
    <location>
        <begin position="147"/>
        <end position="169"/>
    </location>
</feature>
<dbReference type="EMBL" id="JAFGIX010000015">
    <property type="protein sequence ID" value="MBN1572192.1"/>
    <property type="molecule type" value="Genomic_DNA"/>
</dbReference>
<keyword evidence="1" id="KW-1133">Transmembrane helix</keyword>
<organism evidence="2 3">
    <name type="scientific">Candidatus Zymogenus saltonus</name>
    <dbReference type="NCBI Taxonomy" id="2844893"/>
    <lineage>
        <taxon>Bacteria</taxon>
        <taxon>Deltaproteobacteria</taxon>
        <taxon>Candidatus Zymogenia</taxon>
        <taxon>Candidatus Zymogeniales</taxon>
        <taxon>Candidatus Zymogenaceae</taxon>
        <taxon>Candidatus Zymogenus</taxon>
    </lineage>
</organism>
<protein>
    <submittedName>
        <fullName evidence="2">Uncharacterized protein</fullName>
    </submittedName>
</protein>